<reference evidence="4" key="1">
    <citation type="journal article" date="2023" name="Science">
        <title>Genome structures resolve the early diversification of teleost fishes.</title>
        <authorList>
            <person name="Parey E."/>
            <person name="Louis A."/>
            <person name="Montfort J."/>
            <person name="Bouchez O."/>
            <person name="Roques C."/>
            <person name="Iampietro C."/>
            <person name="Lluch J."/>
            <person name="Castinel A."/>
            <person name="Donnadieu C."/>
            <person name="Desvignes T."/>
            <person name="Floi Bucao C."/>
            <person name="Jouanno E."/>
            <person name="Wen M."/>
            <person name="Mejri S."/>
            <person name="Dirks R."/>
            <person name="Jansen H."/>
            <person name="Henkel C."/>
            <person name="Chen W.J."/>
            <person name="Zahm M."/>
            <person name="Cabau C."/>
            <person name="Klopp C."/>
            <person name="Thompson A.W."/>
            <person name="Robinson-Rechavi M."/>
            <person name="Braasch I."/>
            <person name="Lecointre G."/>
            <person name="Bobe J."/>
            <person name="Postlethwait J.H."/>
            <person name="Berthelot C."/>
            <person name="Roest Crollius H."/>
            <person name="Guiguen Y."/>
        </authorList>
    </citation>
    <scope>NUCLEOTIDE SEQUENCE</scope>
    <source>
        <strain evidence="4">Concon-B</strain>
    </source>
</reference>
<dbReference type="InterPro" id="IPR029058">
    <property type="entry name" value="AB_hydrolase_fold"/>
</dbReference>
<dbReference type="Pfam" id="PF08840">
    <property type="entry name" value="BAAT_C"/>
    <property type="match status" value="1"/>
</dbReference>
<dbReference type="AlphaFoldDB" id="A0A9Q1HMZ3"/>
<dbReference type="Gene3D" id="3.40.50.1820">
    <property type="entry name" value="alpha/beta hydrolase"/>
    <property type="match status" value="1"/>
</dbReference>
<dbReference type="PANTHER" id="PTHR10824:SF36">
    <property type="entry name" value="ACYL-COA THIOESTERASE 17-RELATED"/>
    <property type="match status" value="1"/>
</dbReference>
<dbReference type="InterPro" id="IPR016662">
    <property type="entry name" value="Acyl-CoA_thioEstase_long-chain"/>
</dbReference>
<dbReference type="Gene3D" id="2.60.40.2240">
    <property type="entry name" value="Acyl-CoA thioester hydrolase/BAAT N-terminal domain"/>
    <property type="match status" value="1"/>
</dbReference>
<accession>A0A9Q1HMZ3</accession>
<evidence type="ECO:0000259" key="2">
    <source>
        <dbReference type="Pfam" id="PF04775"/>
    </source>
</evidence>
<dbReference type="PIRSF" id="PIRSF016521">
    <property type="entry name" value="Acyl-CoA_hydro"/>
    <property type="match status" value="1"/>
</dbReference>
<evidence type="ECO:0000313" key="5">
    <source>
        <dbReference type="Proteomes" id="UP001152803"/>
    </source>
</evidence>
<evidence type="ECO:0000313" key="4">
    <source>
        <dbReference type="EMBL" id="KAJ8249799.1"/>
    </source>
</evidence>
<dbReference type="InterPro" id="IPR042490">
    <property type="entry name" value="Thio_Ohase/BAAT_N"/>
</dbReference>
<dbReference type="Pfam" id="PF04775">
    <property type="entry name" value="Bile_Hydr_Trans"/>
    <property type="match status" value="1"/>
</dbReference>
<feature type="domain" description="BAAT/Acyl-CoA thioester hydrolase C-terminal" evidence="3">
    <location>
        <begin position="246"/>
        <end position="451"/>
    </location>
</feature>
<dbReference type="GO" id="GO:0006637">
    <property type="term" value="P:acyl-CoA metabolic process"/>
    <property type="evidence" value="ECO:0007669"/>
    <property type="project" value="InterPro"/>
</dbReference>
<dbReference type="GO" id="GO:0006631">
    <property type="term" value="P:fatty acid metabolic process"/>
    <property type="evidence" value="ECO:0007669"/>
    <property type="project" value="TreeGrafter"/>
</dbReference>
<keyword evidence="5" id="KW-1185">Reference proteome</keyword>
<dbReference type="EMBL" id="JAFJMO010000019">
    <property type="protein sequence ID" value="KAJ8249799.1"/>
    <property type="molecule type" value="Genomic_DNA"/>
</dbReference>
<organism evidence="4 5">
    <name type="scientific">Conger conger</name>
    <name type="common">Conger eel</name>
    <name type="synonym">Muraena conger</name>
    <dbReference type="NCBI Taxonomy" id="82655"/>
    <lineage>
        <taxon>Eukaryota</taxon>
        <taxon>Metazoa</taxon>
        <taxon>Chordata</taxon>
        <taxon>Craniata</taxon>
        <taxon>Vertebrata</taxon>
        <taxon>Euteleostomi</taxon>
        <taxon>Actinopterygii</taxon>
        <taxon>Neopterygii</taxon>
        <taxon>Teleostei</taxon>
        <taxon>Anguilliformes</taxon>
        <taxon>Congridae</taxon>
        <taxon>Conger</taxon>
    </lineage>
</organism>
<proteinExistence type="inferred from homology"/>
<comment type="caution">
    <text evidence="4">The sequence shown here is derived from an EMBL/GenBank/DDBJ whole genome shotgun (WGS) entry which is preliminary data.</text>
</comment>
<gene>
    <name evidence="4" type="ORF">COCON_G00230150</name>
</gene>
<dbReference type="PANTHER" id="PTHR10824">
    <property type="entry name" value="ACYL-COENZYME A THIOESTERASE-RELATED"/>
    <property type="match status" value="1"/>
</dbReference>
<dbReference type="OrthoDB" id="6347013at2759"/>
<evidence type="ECO:0000259" key="3">
    <source>
        <dbReference type="Pfam" id="PF08840"/>
    </source>
</evidence>
<comment type="similarity">
    <text evidence="1">Belongs to the C/M/P thioester hydrolase family.</text>
</comment>
<dbReference type="GO" id="GO:0047617">
    <property type="term" value="F:fatty acyl-CoA hydrolase activity"/>
    <property type="evidence" value="ECO:0007669"/>
    <property type="project" value="TreeGrafter"/>
</dbReference>
<dbReference type="InterPro" id="IPR006862">
    <property type="entry name" value="Thio_Ohase/aa_AcTrfase"/>
</dbReference>
<dbReference type="FunFam" id="3.40.50.1820:FF:000024">
    <property type="entry name" value="acyl-coenzyme A thioesterase 4"/>
    <property type="match status" value="1"/>
</dbReference>
<evidence type="ECO:0000256" key="1">
    <source>
        <dbReference type="ARBA" id="ARBA00006538"/>
    </source>
</evidence>
<protein>
    <submittedName>
        <fullName evidence="4">Uncharacterized protein</fullName>
    </submittedName>
</protein>
<name>A0A9Q1HMZ3_CONCO</name>
<dbReference type="SUPFAM" id="SSF53474">
    <property type="entry name" value="alpha/beta-Hydrolases"/>
    <property type="match status" value="1"/>
</dbReference>
<dbReference type="InterPro" id="IPR014940">
    <property type="entry name" value="BAAT_C"/>
</dbReference>
<dbReference type="Proteomes" id="UP001152803">
    <property type="component" value="Unassembled WGS sequence"/>
</dbReference>
<feature type="domain" description="Acyl-CoA thioester hydrolase/bile acid-CoA amino acid N-acetyltransferase" evidence="2">
    <location>
        <begin position="50"/>
        <end position="181"/>
    </location>
</feature>
<dbReference type="FunFam" id="2.60.40.2240:FF:000002">
    <property type="entry name" value="Acyl-CoA thioesterase 18"/>
    <property type="match status" value="1"/>
</dbReference>
<sequence>MEYFRRRLGYNVHEVTCFMCIDGSFGITRNMSEKNMSAMLSVSPSRGLVDEKFRVVVQNLFHGQDVTLHSLLRSEDDDLWQAFGHYVSDDEGTVKVAEHVCVGGSYQGMEPMGLLWSMKPVPGSRTGLRLRKKDLSTPMLVHISVYCGHISQGFRETKALACAVAERWYMAPGVRRVEVTEGGVRGTLFLPPGSGPFPGILDMWGGGGGLVEYRAALLASHGYVSMALEYMSPKALSDPSRQVGKQYFEAAFTILKEHPQVCSDRVAMFGLCFGTSVVLSMAVYSSVIQPRCLVCLSGSHVQPLRGSVADVFKDFEKDSHKTRYDEEHRVIWRDLLLPIPSDPSKKVAVGQLQCPLHLLKMIGCPVAESAEDMEKMMEEAGNSHLLTILSYPGAGHLIEPPYTPHIASSNFMVAASGGKVVALWGGEVRAHSSAQEDSWHRILAFLEQHLYGPDLKTPGDL</sequence>